<dbReference type="STRING" id="585057.ECIAI39_1723"/>
<dbReference type="Pfam" id="PF01361">
    <property type="entry name" value="Tautomerase"/>
    <property type="match status" value="1"/>
</dbReference>
<dbReference type="EC" id="5.3.2.-" evidence="2"/>
<evidence type="ECO:0000259" key="4">
    <source>
        <dbReference type="Pfam" id="PF01361"/>
    </source>
</evidence>
<dbReference type="SUPFAM" id="SSF55331">
    <property type="entry name" value="Tautomerase/MIF"/>
    <property type="match status" value="1"/>
</dbReference>
<dbReference type="PIRSF" id="PIRSF037799">
    <property type="entry name" value="Tautomer_YdcE_prd"/>
    <property type="match status" value="1"/>
</dbReference>
<dbReference type="PATRIC" id="fig|585057.6.peg.1797"/>
<name>A0A0H3MGV5_ECO7I</name>
<evidence type="ECO:0000313" key="5">
    <source>
        <dbReference type="EMBL" id="CAR17854.1"/>
    </source>
</evidence>
<feature type="initiator methionine" description="Removed" evidence="2">
    <location>
        <position position="14"/>
    </location>
</feature>
<dbReference type="HOGENOM" id="CLU_183611_0_1_6"/>
<dbReference type="GO" id="GO:0005737">
    <property type="term" value="C:cytoplasm"/>
    <property type="evidence" value="ECO:0007669"/>
    <property type="project" value="UniProtKB-SubCell"/>
</dbReference>
<evidence type="ECO:0000256" key="3">
    <source>
        <dbReference type="PIRSR" id="PIRSR037799-1"/>
    </source>
</evidence>
<dbReference type="EMBL" id="CU928164">
    <property type="protein sequence ID" value="CAR17854.1"/>
    <property type="molecule type" value="Genomic_DNA"/>
</dbReference>
<dbReference type="GO" id="GO:0016862">
    <property type="term" value="F:intramolecular oxidoreductase activity, interconverting keto- and enol-groups"/>
    <property type="evidence" value="ECO:0007669"/>
    <property type="project" value="UniProtKB-UniRule"/>
</dbReference>
<comment type="subunit">
    <text evidence="2">Homodimer.</text>
</comment>
<protein>
    <recommendedName>
        <fullName evidence="2">Tautomerase PptA</fullName>
        <ecNumber evidence="2">5.3.2.-</ecNumber>
    </recommendedName>
</protein>
<dbReference type="InterPro" id="IPR017284">
    <property type="entry name" value="Tautomerase_PptA"/>
</dbReference>
<dbReference type="KEGG" id="ect:ECIAI39_1723"/>
<comment type="subcellular location">
    <subcellularLocation>
        <location evidence="2">Cytoplasm</location>
    </subcellularLocation>
</comment>
<keyword evidence="2" id="KW-0963">Cytoplasm</keyword>
<dbReference type="InterPro" id="IPR014347">
    <property type="entry name" value="Tautomerase/MIF_sf"/>
</dbReference>
<reference evidence="6" key="1">
    <citation type="journal article" date="2009" name="PLoS Genet.">
        <title>Organised genome dynamics in the Escherichia coli species results in highly diverse adaptive paths.</title>
        <authorList>
            <person name="Touchon M."/>
            <person name="Hoede C."/>
            <person name="Tenaillon O."/>
            <person name="Barbe V."/>
            <person name="Baeriswyl S."/>
            <person name="Bidet P."/>
            <person name="Bingen E."/>
            <person name="Bonacorsi S."/>
            <person name="Bouchier C."/>
            <person name="Bouvet O."/>
            <person name="Calteau A."/>
            <person name="Chiapello H."/>
            <person name="Clermont O."/>
            <person name="Cruveiller S."/>
            <person name="Danchin A."/>
            <person name="Diard M."/>
            <person name="Dossat C."/>
            <person name="Karoui M.E."/>
            <person name="Frapy E."/>
            <person name="Garry L."/>
            <person name="Ghigo J.M."/>
            <person name="Gilles A.M."/>
            <person name="Johnson J."/>
            <person name="Le Bouguenec C."/>
            <person name="Lescat M."/>
            <person name="Mangenot S."/>
            <person name="Martinez-Jehanne V."/>
            <person name="Matic I."/>
            <person name="Nassif X."/>
            <person name="Oztas S."/>
            <person name="Petit M.A."/>
            <person name="Pichon C."/>
            <person name="Rouy Z."/>
            <person name="Ruf C.S."/>
            <person name="Schneider D."/>
            <person name="Tourret J."/>
            <person name="Vacherie B."/>
            <person name="Vallenet D."/>
            <person name="Medigue C."/>
            <person name="Rocha E.P.C."/>
            <person name="Denamur E."/>
        </authorList>
    </citation>
    <scope>NUCLEOTIDE SEQUENCE [LARGE SCALE GENOMIC DNA]</scope>
    <source>
        <strain evidence="6">IAI39 / ExPEC</strain>
    </source>
</reference>
<dbReference type="Proteomes" id="UP000000749">
    <property type="component" value="Chromosome"/>
</dbReference>
<dbReference type="InterPro" id="IPR004370">
    <property type="entry name" value="4-OT-like_dom"/>
</dbReference>
<dbReference type="NCBIfam" id="NF002324">
    <property type="entry name" value="PRK01271.1"/>
    <property type="match status" value="1"/>
</dbReference>
<evidence type="ECO:0000256" key="1">
    <source>
        <dbReference type="ARBA" id="ARBA00023235"/>
    </source>
</evidence>
<sequence>MLILLTSFKRSTIMPHIDIKCFPRELDEQQKAALAADITDVIIRHLNSKDSSISIALQQIQPESWQAIWDAEIAPQMETLIKKPGYSM</sequence>
<proteinExistence type="inferred from homology"/>
<dbReference type="HAMAP" id="MF_00718">
    <property type="entry name" value="Tautomerase_PptA"/>
    <property type="match status" value="1"/>
</dbReference>
<evidence type="ECO:0000313" key="6">
    <source>
        <dbReference type="Proteomes" id="UP000000749"/>
    </source>
</evidence>
<organism evidence="5 6">
    <name type="scientific">Escherichia coli O7:K1 (strain IAI39 / ExPEC)</name>
    <dbReference type="NCBI Taxonomy" id="585057"/>
    <lineage>
        <taxon>Bacteria</taxon>
        <taxon>Pseudomonadati</taxon>
        <taxon>Pseudomonadota</taxon>
        <taxon>Gammaproteobacteria</taxon>
        <taxon>Enterobacterales</taxon>
        <taxon>Enterobacteriaceae</taxon>
        <taxon>Escherichia</taxon>
    </lineage>
</organism>
<feature type="domain" description="4-oxalocrotonate tautomerase-like" evidence="4">
    <location>
        <begin position="15"/>
        <end position="67"/>
    </location>
</feature>
<gene>
    <name evidence="5" type="primary">ydcE</name>
    <name evidence="2" type="synonym">pptA</name>
    <name evidence="5" type="ordered locus">ECIAI39_1723</name>
</gene>
<dbReference type="Gene3D" id="3.30.429.10">
    <property type="entry name" value="Macrophage Migration Inhibitory Factor"/>
    <property type="match status" value="1"/>
</dbReference>
<evidence type="ECO:0000256" key="2">
    <source>
        <dbReference type="HAMAP-Rule" id="MF_00718"/>
    </source>
</evidence>
<comment type="similarity">
    <text evidence="2">Belongs to the 4-oxalocrotonate tautomerase family. PptA subfamily.</text>
</comment>
<dbReference type="AlphaFoldDB" id="A0A0H3MGV5"/>
<accession>A0A0H3MGV5</accession>
<keyword evidence="1 2" id="KW-0413">Isomerase</keyword>
<feature type="active site" description="Proton acceptor; via imino nitrogen" evidence="2 3">
    <location>
        <position position="15"/>
    </location>
</feature>